<reference evidence="2 3" key="1">
    <citation type="journal article" date="2016" name="Nat. Commun.">
        <title>Thousands of microbial genomes shed light on interconnected biogeochemical processes in an aquifer system.</title>
        <authorList>
            <person name="Anantharaman K."/>
            <person name="Brown C.T."/>
            <person name="Hug L.A."/>
            <person name="Sharon I."/>
            <person name="Castelle C.J."/>
            <person name="Probst A.J."/>
            <person name="Thomas B.C."/>
            <person name="Singh A."/>
            <person name="Wilkins M.J."/>
            <person name="Karaoz U."/>
            <person name="Brodie E.L."/>
            <person name="Williams K.H."/>
            <person name="Hubbard S.S."/>
            <person name="Banfield J.F."/>
        </authorList>
    </citation>
    <scope>NUCLEOTIDE SEQUENCE [LARGE SCALE GENOMIC DNA]</scope>
</reference>
<evidence type="ECO:0000256" key="1">
    <source>
        <dbReference type="SAM" id="MobiDB-lite"/>
    </source>
</evidence>
<name>A0A1G2PJS1_9BACT</name>
<protein>
    <submittedName>
        <fullName evidence="2">Uncharacterized protein</fullName>
    </submittedName>
</protein>
<comment type="caution">
    <text evidence="2">The sequence shown here is derived from an EMBL/GenBank/DDBJ whole genome shotgun (WGS) entry which is preliminary data.</text>
</comment>
<evidence type="ECO:0000313" key="2">
    <source>
        <dbReference type="EMBL" id="OHA48570.1"/>
    </source>
</evidence>
<sequence length="149" mass="16577">MPARGAGNSKSKILNSNPCLPAGRSKSEINQKTVPLPFSLKRGWYQEKSLPASELPEKFSRAGGGINNASQSMEAENFSGRFASYPLFRNTLPALFPLCLFLDRMLPAKLAVFFQLQLALNRFSVFERIARNSLTFFTRHANKVVLGHS</sequence>
<feature type="region of interest" description="Disordered" evidence="1">
    <location>
        <begin position="1"/>
        <end position="28"/>
    </location>
</feature>
<dbReference type="EMBL" id="MHSS01000005">
    <property type="protein sequence ID" value="OHA48570.1"/>
    <property type="molecule type" value="Genomic_DNA"/>
</dbReference>
<accession>A0A1G2PJS1</accession>
<dbReference type="AlphaFoldDB" id="A0A1G2PJS1"/>
<gene>
    <name evidence="2" type="ORF">A2806_00185</name>
</gene>
<organism evidence="2 3">
    <name type="scientific">Candidatus Terrybacteria bacterium RIFCSPHIGHO2_01_FULL_48_17</name>
    <dbReference type="NCBI Taxonomy" id="1802362"/>
    <lineage>
        <taxon>Bacteria</taxon>
        <taxon>Candidatus Terryibacteriota</taxon>
    </lineage>
</organism>
<feature type="compositionally biased region" description="Polar residues" evidence="1">
    <location>
        <begin position="8"/>
        <end position="18"/>
    </location>
</feature>
<proteinExistence type="predicted"/>
<evidence type="ECO:0000313" key="3">
    <source>
        <dbReference type="Proteomes" id="UP000177629"/>
    </source>
</evidence>
<dbReference type="Proteomes" id="UP000177629">
    <property type="component" value="Unassembled WGS sequence"/>
</dbReference>